<protein>
    <submittedName>
        <fullName evidence="4">Zinc finger MYM-type protein 1-like</fullName>
    </submittedName>
</protein>
<evidence type="ECO:0000313" key="3">
    <source>
        <dbReference type="Proteomes" id="UP001652625"/>
    </source>
</evidence>
<evidence type="ECO:0000256" key="1">
    <source>
        <dbReference type="SAM" id="MobiDB-lite"/>
    </source>
</evidence>
<reference evidence="4" key="1">
    <citation type="submission" date="2025-08" db="UniProtKB">
        <authorList>
            <consortium name="RefSeq"/>
        </authorList>
    </citation>
    <scope>IDENTIFICATION</scope>
</reference>
<dbReference type="SMART" id="SM00597">
    <property type="entry name" value="ZnF_TTF"/>
    <property type="match status" value="1"/>
</dbReference>
<dbReference type="SUPFAM" id="SSF53098">
    <property type="entry name" value="Ribonuclease H-like"/>
    <property type="match status" value="1"/>
</dbReference>
<dbReference type="PANTHER" id="PTHR45749">
    <property type="match status" value="1"/>
</dbReference>
<feature type="region of interest" description="Disordered" evidence="1">
    <location>
        <begin position="1"/>
        <end position="22"/>
    </location>
</feature>
<name>A0ABM4D1Q6_HYDVU</name>
<dbReference type="InterPro" id="IPR012337">
    <property type="entry name" value="RNaseH-like_sf"/>
</dbReference>
<dbReference type="Pfam" id="PF05699">
    <property type="entry name" value="Dimer_Tnp_hAT"/>
    <property type="match status" value="1"/>
</dbReference>
<dbReference type="Pfam" id="PF14291">
    <property type="entry name" value="DUF4371"/>
    <property type="match status" value="1"/>
</dbReference>
<dbReference type="PANTHER" id="PTHR45749:SF35">
    <property type="entry name" value="AC-LIKE TRANSPOSASE-RELATED"/>
    <property type="match status" value="1"/>
</dbReference>
<dbReference type="InterPro" id="IPR025398">
    <property type="entry name" value="DUF4371"/>
</dbReference>
<feature type="compositionally biased region" description="Basic residues" evidence="1">
    <location>
        <begin position="1"/>
        <end position="13"/>
    </location>
</feature>
<dbReference type="InterPro" id="IPR008906">
    <property type="entry name" value="HATC_C_dom"/>
</dbReference>
<gene>
    <name evidence="4" type="primary">LOC136088407</name>
</gene>
<accession>A0ABM4D1Q6</accession>
<sequence>MKKVKSGATKRREKAAAREEIANHPKLTLMKPLVKTRSDSIPTETTINSDCHYLNTRVESDRLICESTSNAITIPPIFLSDDPSEWPDNVSDAQRCDIVKRGFKKIEIDFPYNLERRRFSLNYYNRKMKNGEIFERTWLIYSLNSNKVFCFCCKLFGITSSPFRQGMNTWEGLSKKLKEHETCSAHFKCFEQWMTLRKGIANQATLDEKQQKLLHKERIFWRAVLERILDITLFLSARNLAFRGSDTAIGSKSNGKFLGVFELLAKYDTVLNELMQRIKDKETKEHYLSNDTQNELIRLLAREIESKNLSKVKKAKYYSIILDCSPDVSHKEQMSIILRSVTCTPGVGIDISENFFGYLTVNDTTGNGLFNAFLNQAKNWDLNILDGRGQSYDNGANMKGKVKGVQARFLEMNPKALYVPCANHSLNLVIVDGALSSISAISFFGVLSRLYTLFSSSPPRWEILKSCVAISVKPQSDTRWESRINCVKPLRFYLKEILEALEKLEEHALEKRDGATSTEVRSLTEYIRTWPFLLSIIIWYDVLFQTNKSSKLLQSSATSLDILASEINATKAFLYEYRENGFSDARVKASEIAEVLGIEKVFSMVRSRKKKSIYSYECADHTWQPEHRYKADFFLPLIDMSIASVKERFEQISIVTKLYDFLYRPESLIKACNENSLSAYCKNLQIKLADIDSEDLESELKRFVIVIKEEKNALLKSAYDFLNYIYKEELQETYPNLVIALRIILTLPVTVASAERSFSKLKLIKTFHRSTTIDERLSSLAMLSIENEVARTLRPKLAAKIPNVNKSFME</sequence>
<proteinExistence type="predicted"/>
<dbReference type="GeneID" id="136088407"/>
<dbReference type="InterPro" id="IPR006580">
    <property type="entry name" value="Znf_TTF"/>
</dbReference>
<evidence type="ECO:0000259" key="2">
    <source>
        <dbReference type="SMART" id="SM00597"/>
    </source>
</evidence>
<keyword evidence="3" id="KW-1185">Reference proteome</keyword>
<organism evidence="3 4">
    <name type="scientific">Hydra vulgaris</name>
    <name type="common">Hydra</name>
    <name type="synonym">Hydra attenuata</name>
    <dbReference type="NCBI Taxonomy" id="6087"/>
    <lineage>
        <taxon>Eukaryota</taxon>
        <taxon>Metazoa</taxon>
        <taxon>Cnidaria</taxon>
        <taxon>Hydrozoa</taxon>
        <taxon>Hydroidolina</taxon>
        <taxon>Anthoathecata</taxon>
        <taxon>Aplanulata</taxon>
        <taxon>Hydridae</taxon>
        <taxon>Hydra</taxon>
    </lineage>
</organism>
<evidence type="ECO:0000313" key="4">
    <source>
        <dbReference type="RefSeq" id="XP_065668186.1"/>
    </source>
</evidence>
<feature type="domain" description="TTF-type" evidence="2">
    <location>
        <begin position="123"/>
        <end position="207"/>
    </location>
</feature>
<dbReference type="RefSeq" id="XP_065668186.1">
    <property type="nucleotide sequence ID" value="XM_065812114.1"/>
</dbReference>
<dbReference type="Proteomes" id="UP001652625">
    <property type="component" value="Chromosome 12"/>
</dbReference>